<dbReference type="PANTHER" id="PTHR47505">
    <property type="entry name" value="DNA UTILIZATION PROTEIN YHGH"/>
    <property type="match status" value="1"/>
</dbReference>
<reference evidence="2 3" key="1">
    <citation type="submission" date="2018-03" db="EMBL/GenBank/DDBJ databases">
        <title>The ancient ancestry and fast evolution of plastids.</title>
        <authorList>
            <person name="Moore K.R."/>
            <person name="Magnabosco C."/>
            <person name="Momper L."/>
            <person name="Gold D.A."/>
            <person name="Bosak T."/>
            <person name="Fournier G.P."/>
        </authorList>
    </citation>
    <scope>NUCLEOTIDE SEQUENCE [LARGE SCALE GENOMIC DNA]</scope>
    <source>
        <strain evidence="2 3">CCALA 016</strain>
    </source>
</reference>
<proteinExistence type="inferred from homology"/>
<evidence type="ECO:0000256" key="1">
    <source>
        <dbReference type="ARBA" id="ARBA00008007"/>
    </source>
</evidence>
<name>A0A2T1M1W0_9CHRO</name>
<dbReference type="CDD" id="cd06223">
    <property type="entry name" value="PRTases_typeI"/>
    <property type="match status" value="1"/>
</dbReference>
<comment type="caution">
    <text evidence="2">The sequence shown here is derived from an EMBL/GenBank/DDBJ whole genome shotgun (WGS) entry which is preliminary data.</text>
</comment>
<organism evidence="2 3">
    <name type="scientific">Aphanothece hegewaldii CCALA 016</name>
    <dbReference type="NCBI Taxonomy" id="2107694"/>
    <lineage>
        <taxon>Bacteria</taxon>
        <taxon>Bacillati</taxon>
        <taxon>Cyanobacteriota</taxon>
        <taxon>Cyanophyceae</taxon>
        <taxon>Oscillatoriophycideae</taxon>
        <taxon>Chroococcales</taxon>
        <taxon>Aphanothecaceae</taxon>
        <taxon>Aphanothece</taxon>
    </lineage>
</organism>
<dbReference type="PANTHER" id="PTHR47505:SF1">
    <property type="entry name" value="DNA UTILIZATION PROTEIN YHGH"/>
    <property type="match status" value="1"/>
</dbReference>
<reference evidence="2 3" key="2">
    <citation type="submission" date="2018-03" db="EMBL/GenBank/DDBJ databases">
        <authorList>
            <person name="Keele B.F."/>
        </authorList>
    </citation>
    <scope>NUCLEOTIDE SEQUENCE [LARGE SCALE GENOMIC DNA]</scope>
    <source>
        <strain evidence="2 3">CCALA 016</strain>
    </source>
</reference>
<dbReference type="Proteomes" id="UP000239001">
    <property type="component" value="Unassembled WGS sequence"/>
</dbReference>
<dbReference type="InterPro" id="IPR051910">
    <property type="entry name" value="ComF/GntX_DNA_util-trans"/>
</dbReference>
<dbReference type="RefSeq" id="WP_106455615.1">
    <property type="nucleotide sequence ID" value="NZ_PXOH01000003.1"/>
</dbReference>
<evidence type="ECO:0000313" key="2">
    <source>
        <dbReference type="EMBL" id="PSF38693.1"/>
    </source>
</evidence>
<dbReference type="OrthoDB" id="9779910at2"/>
<accession>A0A2T1M1W0</accession>
<evidence type="ECO:0000313" key="3">
    <source>
        <dbReference type="Proteomes" id="UP000239001"/>
    </source>
</evidence>
<dbReference type="EMBL" id="PXOH01000003">
    <property type="protein sequence ID" value="PSF38693.1"/>
    <property type="molecule type" value="Genomic_DNA"/>
</dbReference>
<dbReference type="InterPro" id="IPR029057">
    <property type="entry name" value="PRTase-like"/>
</dbReference>
<protein>
    <submittedName>
        <fullName evidence="2">ComF family protein</fullName>
    </submittedName>
</protein>
<dbReference type="InterPro" id="IPR000836">
    <property type="entry name" value="PRTase_dom"/>
</dbReference>
<dbReference type="AlphaFoldDB" id="A0A2T1M1W0"/>
<dbReference type="Gene3D" id="3.40.50.2020">
    <property type="match status" value="1"/>
</dbReference>
<dbReference type="SUPFAM" id="SSF53271">
    <property type="entry name" value="PRTase-like"/>
    <property type="match status" value="1"/>
</dbReference>
<sequence>MLKSFLSLFLQQNCPLCDRSTEEEICQDCLRQLKSQQIKNTAQFWYGELPLFVWGNYEGKLKQAIAALKYNRHPELGEVMGQWLGEAWLKSSLEKKQKFSVIPIPMHQQKLKERGFNQAELMAKGFCKTTGYNLQSHGLIRIRETQAMYSLKPKEREENVKNAFNIGKLNQTNTPVLLIDDIYTTGTTAKEVAKCLNSHHVNVVGIATLSTVRQV</sequence>
<gene>
    <name evidence="2" type="ORF">C7H19_04075</name>
</gene>
<comment type="similarity">
    <text evidence="1">Belongs to the ComF/GntX family.</text>
</comment>
<keyword evidence="3" id="KW-1185">Reference proteome</keyword>